<feature type="chain" id="PRO_5002650055" evidence="2">
    <location>
        <begin position="24"/>
        <end position="282"/>
    </location>
</feature>
<evidence type="ECO:0000313" key="3">
    <source>
        <dbReference type="EMBL" id="EAZ35938.1"/>
    </source>
</evidence>
<name>A3B8P9_ORYSJ</name>
<protein>
    <submittedName>
        <fullName evidence="3">Uncharacterized protein</fullName>
    </submittedName>
</protein>
<evidence type="ECO:0000256" key="2">
    <source>
        <dbReference type="SAM" id="SignalP"/>
    </source>
</evidence>
<dbReference type="AlphaFoldDB" id="A3B8P9"/>
<feature type="compositionally biased region" description="Basic residues" evidence="1">
    <location>
        <begin position="273"/>
        <end position="282"/>
    </location>
</feature>
<dbReference type="EMBL" id="CM000143">
    <property type="protein sequence ID" value="EAZ35938.1"/>
    <property type="molecule type" value="Genomic_DNA"/>
</dbReference>
<feature type="region of interest" description="Disordered" evidence="1">
    <location>
        <begin position="260"/>
        <end position="282"/>
    </location>
</feature>
<feature type="region of interest" description="Disordered" evidence="1">
    <location>
        <begin position="39"/>
        <end position="67"/>
    </location>
</feature>
<organism evidence="3">
    <name type="scientific">Oryza sativa subsp. japonica</name>
    <name type="common">Rice</name>
    <dbReference type="NCBI Taxonomy" id="39947"/>
    <lineage>
        <taxon>Eukaryota</taxon>
        <taxon>Viridiplantae</taxon>
        <taxon>Streptophyta</taxon>
        <taxon>Embryophyta</taxon>
        <taxon>Tracheophyta</taxon>
        <taxon>Spermatophyta</taxon>
        <taxon>Magnoliopsida</taxon>
        <taxon>Liliopsida</taxon>
        <taxon>Poales</taxon>
        <taxon>Poaceae</taxon>
        <taxon>BOP clade</taxon>
        <taxon>Oryzoideae</taxon>
        <taxon>Oryzeae</taxon>
        <taxon>Oryzinae</taxon>
        <taxon>Oryza</taxon>
        <taxon>Oryza sativa</taxon>
    </lineage>
</organism>
<proteinExistence type="predicted"/>
<accession>A3B8P9</accession>
<gene>
    <name evidence="3" type="ORF">OsJ_20241</name>
</gene>
<sequence length="282" mass="30830">MTPPPTTPLLLLLLTHHLTAAAAALLVLLDPPAPSARKRRRLDVEELDPVPPPSLQPEPEPLPLPPTSPDHYPLAFRVSAPTFNFLAGLLDPLLSHPSLPSSTLLALALARLATGLPYATLAALFRVPASAPRAASAPPPPRAPREIPILARVPGRAEQRRRVFPSPVLPRGLCFAPLEGPEGPLAGSCLRRFLPVLFFGPRFPRQRNHFQVVKFYSFNQELEQGKVLDHGQYLAGYGDGYPFFPWLMVPFRGPAVPRVCRRRSSTPRTTQRAARRGARSGA</sequence>
<reference evidence="3" key="1">
    <citation type="journal article" date="2005" name="PLoS Biol.">
        <title>The genomes of Oryza sativa: a history of duplications.</title>
        <authorList>
            <person name="Yu J."/>
            <person name="Wang J."/>
            <person name="Lin W."/>
            <person name="Li S."/>
            <person name="Li H."/>
            <person name="Zhou J."/>
            <person name="Ni P."/>
            <person name="Dong W."/>
            <person name="Hu S."/>
            <person name="Zeng C."/>
            <person name="Zhang J."/>
            <person name="Zhang Y."/>
            <person name="Li R."/>
            <person name="Xu Z."/>
            <person name="Li S."/>
            <person name="Li X."/>
            <person name="Zheng H."/>
            <person name="Cong L."/>
            <person name="Lin L."/>
            <person name="Yin J."/>
            <person name="Geng J."/>
            <person name="Li G."/>
            <person name="Shi J."/>
            <person name="Liu J."/>
            <person name="Lv H."/>
            <person name="Li J."/>
            <person name="Wang J."/>
            <person name="Deng Y."/>
            <person name="Ran L."/>
            <person name="Shi X."/>
            <person name="Wang X."/>
            <person name="Wu Q."/>
            <person name="Li C."/>
            <person name="Ren X."/>
            <person name="Wang J."/>
            <person name="Wang X."/>
            <person name="Li D."/>
            <person name="Liu D."/>
            <person name="Zhang X."/>
            <person name="Ji Z."/>
            <person name="Zhao W."/>
            <person name="Sun Y."/>
            <person name="Zhang Z."/>
            <person name="Bao J."/>
            <person name="Han Y."/>
            <person name="Dong L."/>
            <person name="Ji J."/>
            <person name="Chen P."/>
            <person name="Wu S."/>
            <person name="Liu J."/>
            <person name="Xiao Y."/>
            <person name="Bu D."/>
            <person name="Tan J."/>
            <person name="Yang L."/>
            <person name="Ye C."/>
            <person name="Zhang J."/>
            <person name="Xu J."/>
            <person name="Zhou Y."/>
            <person name="Yu Y."/>
            <person name="Zhang B."/>
            <person name="Zhuang S."/>
            <person name="Wei H."/>
            <person name="Liu B."/>
            <person name="Lei M."/>
            <person name="Yu H."/>
            <person name="Li Y."/>
            <person name="Xu H."/>
            <person name="Wei S."/>
            <person name="He X."/>
            <person name="Fang L."/>
            <person name="Zhang Z."/>
            <person name="Zhang Y."/>
            <person name="Huang X."/>
            <person name="Su Z."/>
            <person name="Tong W."/>
            <person name="Li J."/>
            <person name="Tong Z."/>
            <person name="Li S."/>
            <person name="Ye J."/>
            <person name="Wang L."/>
            <person name="Fang L."/>
            <person name="Lei T."/>
            <person name="Chen C."/>
            <person name="Chen H."/>
            <person name="Xu Z."/>
            <person name="Li H."/>
            <person name="Huang H."/>
            <person name="Zhang F."/>
            <person name="Xu H."/>
            <person name="Li N."/>
            <person name="Zhao C."/>
            <person name="Li S."/>
            <person name="Dong L."/>
            <person name="Huang Y."/>
            <person name="Li L."/>
            <person name="Xi Y."/>
            <person name="Qi Q."/>
            <person name="Li W."/>
            <person name="Zhang B."/>
            <person name="Hu W."/>
            <person name="Zhang Y."/>
            <person name="Tian X."/>
            <person name="Jiao Y."/>
            <person name="Liang X."/>
            <person name="Jin J."/>
            <person name="Gao L."/>
            <person name="Zheng W."/>
            <person name="Hao B."/>
            <person name="Liu S."/>
            <person name="Wang W."/>
            <person name="Yuan L."/>
            <person name="Cao M."/>
            <person name="McDermott J."/>
            <person name="Samudrala R."/>
            <person name="Wang J."/>
            <person name="Wong G.K."/>
            <person name="Yang H."/>
        </authorList>
    </citation>
    <scope>NUCLEOTIDE SEQUENCE [LARGE SCALE GENOMIC DNA]</scope>
</reference>
<evidence type="ECO:0000256" key="1">
    <source>
        <dbReference type="SAM" id="MobiDB-lite"/>
    </source>
</evidence>
<keyword evidence="2" id="KW-0732">Signal</keyword>
<feature type="compositionally biased region" description="Pro residues" evidence="1">
    <location>
        <begin position="49"/>
        <end position="67"/>
    </location>
</feature>
<dbReference type="Proteomes" id="UP000007752">
    <property type="component" value="Chromosome 6"/>
</dbReference>
<feature type="signal peptide" evidence="2">
    <location>
        <begin position="1"/>
        <end position="23"/>
    </location>
</feature>
<reference evidence="3" key="2">
    <citation type="submission" date="2008-12" db="EMBL/GenBank/DDBJ databases">
        <title>Improved gene annotation of the rice (Oryza sativa) genomes.</title>
        <authorList>
            <person name="Wang J."/>
            <person name="Li R."/>
            <person name="Fan W."/>
            <person name="Huang Q."/>
            <person name="Zhang J."/>
            <person name="Zhou Y."/>
            <person name="Hu Y."/>
            <person name="Zi S."/>
            <person name="Li J."/>
            <person name="Ni P."/>
            <person name="Zheng H."/>
            <person name="Zhang Y."/>
            <person name="Zhao M."/>
            <person name="Hao Q."/>
            <person name="McDermott J."/>
            <person name="Samudrala R."/>
            <person name="Kristiansen K."/>
            <person name="Wong G.K.-S."/>
        </authorList>
    </citation>
    <scope>NUCLEOTIDE SEQUENCE</scope>
</reference>